<evidence type="ECO:0000256" key="1">
    <source>
        <dbReference type="SAM" id="Phobius"/>
    </source>
</evidence>
<dbReference type="Proteomes" id="UP000077961">
    <property type="component" value="Unassembled WGS sequence"/>
</dbReference>
<keyword evidence="1" id="KW-0812">Transmembrane</keyword>
<dbReference type="EMBL" id="LXKA01000393">
    <property type="protein sequence ID" value="OAJ51439.1"/>
    <property type="molecule type" value="Genomic_DNA"/>
</dbReference>
<dbReference type="AlphaFoldDB" id="A0A1A9MWH2"/>
<reference evidence="4 5" key="1">
    <citation type="submission" date="2016-04" db="EMBL/GenBank/DDBJ databases">
        <title>Reclassification of Paraburkholderia panaciterrae (Farh et al. 2015) Dobritsa &amp; Samadpour 2016 as a later homotypic synonym of Paraburkholderia ginsengiterrae (Farh et al. 2015) Dobritsa &amp; Samadpour 2016.</title>
        <authorList>
            <person name="Dobritsa A.P."/>
            <person name="Kutumbaka K."/>
            <person name="Samadpour M."/>
        </authorList>
    </citation>
    <scope>NUCLEOTIDE SEQUENCE [LARGE SCALE GENOMIC DNA]</scope>
    <source>
        <strain evidence="2 5">DCY85</strain>
        <strain evidence="3 4">DCY85-1</strain>
    </source>
</reference>
<evidence type="ECO:0000313" key="3">
    <source>
        <dbReference type="EMBL" id="OAJ57700.1"/>
    </source>
</evidence>
<dbReference type="Proteomes" id="UP000078116">
    <property type="component" value="Unassembled WGS sequence"/>
</dbReference>
<feature type="transmembrane region" description="Helical" evidence="1">
    <location>
        <begin position="12"/>
        <end position="30"/>
    </location>
</feature>
<sequence>MKAILIRVPRVLGVFATWCVGVWTLGALISRSSFWIPIWLWNVIAAVIEASGREDLFDEDFIETTALTCLLVTCCVVVALAMRVVWILLARGTRTR</sequence>
<accession>A0A1A9MWH2</accession>
<dbReference type="EMBL" id="LXJZ01000178">
    <property type="protein sequence ID" value="OAJ57700.1"/>
    <property type="molecule type" value="Genomic_DNA"/>
</dbReference>
<gene>
    <name evidence="3" type="ORF">A6V36_31190</name>
    <name evidence="2" type="ORF">A6V37_12065</name>
</gene>
<keyword evidence="1" id="KW-0472">Membrane</keyword>
<keyword evidence="1" id="KW-1133">Transmembrane helix</keyword>
<feature type="transmembrane region" description="Helical" evidence="1">
    <location>
        <begin position="65"/>
        <end position="89"/>
    </location>
</feature>
<name>A0A1A9MWH2_9BURK</name>
<evidence type="ECO:0000313" key="4">
    <source>
        <dbReference type="Proteomes" id="UP000077961"/>
    </source>
</evidence>
<organism evidence="2 5">
    <name type="scientific">Paraburkholderia ginsengiterrae</name>
    <dbReference type="NCBI Taxonomy" id="1462993"/>
    <lineage>
        <taxon>Bacteria</taxon>
        <taxon>Pseudomonadati</taxon>
        <taxon>Pseudomonadota</taxon>
        <taxon>Betaproteobacteria</taxon>
        <taxon>Burkholderiales</taxon>
        <taxon>Burkholderiaceae</taxon>
        <taxon>Paraburkholderia</taxon>
    </lineage>
</organism>
<protein>
    <submittedName>
        <fullName evidence="2">Uncharacterized protein</fullName>
    </submittedName>
</protein>
<keyword evidence="4" id="KW-1185">Reference proteome</keyword>
<evidence type="ECO:0000313" key="5">
    <source>
        <dbReference type="Proteomes" id="UP000078116"/>
    </source>
</evidence>
<comment type="caution">
    <text evidence="2">The sequence shown here is derived from an EMBL/GenBank/DDBJ whole genome shotgun (WGS) entry which is preliminary data.</text>
</comment>
<evidence type="ECO:0000313" key="2">
    <source>
        <dbReference type="EMBL" id="OAJ51439.1"/>
    </source>
</evidence>
<proteinExistence type="predicted"/>